<dbReference type="Pfam" id="PF01693">
    <property type="entry name" value="Cauli_VI"/>
    <property type="match status" value="1"/>
</dbReference>
<dbReference type="AlphaFoldDB" id="A0A2I0A1P2"/>
<feature type="domain" description="Ribonuclease H1 N-terminal" evidence="1">
    <location>
        <begin position="105"/>
        <end position="139"/>
    </location>
</feature>
<dbReference type="Proteomes" id="UP000236161">
    <property type="component" value="Unassembled WGS sequence"/>
</dbReference>
<dbReference type="EMBL" id="KZ452038">
    <property type="protein sequence ID" value="PKA49454.1"/>
    <property type="molecule type" value="Genomic_DNA"/>
</dbReference>
<dbReference type="InterPro" id="IPR037056">
    <property type="entry name" value="RNase_H1_N_sf"/>
</dbReference>
<organism evidence="2 3">
    <name type="scientific">Apostasia shenzhenica</name>
    <dbReference type="NCBI Taxonomy" id="1088818"/>
    <lineage>
        <taxon>Eukaryota</taxon>
        <taxon>Viridiplantae</taxon>
        <taxon>Streptophyta</taxon>
        <taxon>Embryophyta</taxon>
        <taxon>Tracheophyta</taxon>
        <taxon>Spermatophyta</taxon>
        <taxon>Magnoliopsida</taxon>
        <taxon>Liliopsida</taxon>
        <taxon>Asparagales</taxon>
        <taxon>Orchidaceae</taxon>
        <taxon>Apostasioideae</taxon>
        <taxon>Apostasia</taxon>
    </lineage>
</organism>
<sequence>MSGSHVRQRLISITWRPRRRSMNFKRRLEIAVPSLTIKVTAARMACIVLDSSGSPVTVFALCWATGSGSVSNRTAVGPRTSHYSRALFSLYRSRGPGPCIHMWFWKGRRRGIYNCWEKYFVQVNRYPGALYFKVASKEEGERRLQQYLSKISDAGPSTSSSTLSNVLVNQHDATCHGEEIAKAVTAALLVVYLPSYILEFSRRID</sequence>
<name>A0A2I0A1P2_9ASPA</name>
<keyword evidence="3" id="KW-1185">Reference proteome</keyword>
<reference evidence="2 3" key="1">
    <citation type="journal article" date="2017" name="Nature">
        <title>The Apostasia genome and the evolution of orchids.</title>
        <authorList>
            <person name="Zhang G.Q."/>
            <person name="Liu K.W."/>
            <person name="Li Z."/>
            <person name="Lohaus R."/>
            <person name="Hsiao Y.Y."/>
            <person name="Niu S.C."/>
            <person name="Wang J.Y."/>
            <person name="Lin Y.C."/>
            <person name="Xu Q."/>
            <person name="Chen L.J."/>
            <person name="Yoshida K."/>
            <person name="Fujiwara S."/>
            <person name="Wang Z.W."/>
            <person name="Zhang Y.Q."/>
            <person name="Mitsuda N."/>
            <person name="Wang M."/>
            <person name="Liu G.H."/>
            <person name="Pecoraro L."/>
            <person name="Huang H.X."/>
            <person name="Xiao X.J."/>
            <person name="Lin M."/>
            <person name="Wu X.Y."/>
            <person name="Wu W.L."/>
            <person name="Chen Y.Y."/>
            <person name="Chang S.B."/>
            <person name="Sakamoto S."/>
            <person name="Ohme-Takagi M."/>
            <person name="Yagi M."/>
            <person name="Zeng S.J."/>
            <person name="Shen C.Y."/>
            <person name="Yeh C.M."/>
            <person name="Luo Y.B."/>
            <person name="Tsai W.C."/>
            <person name="Van de Peer Y."/>
            <person name="Liu Z.J."/>
        </authorList>
    </citation>
    <scope>NUCLEOTIDE SEQUENCE [LARGE SCALE GENOMIC DNA]</scope>
    <source>
        <strain evidence="3">cv. Shenzhen</strain>
        <tissue evidence="2">Stem</tissue>
    </source>
</reference>
<dbReference type="InterPro" id="IPR011320">
    <property type="entry name" value="RNase_H1_N"/>
</dbReference>
<evidence type="ECO:0000259" key="1">
    <source>
        <dbReference type="Pfam" id="PF01693"/>
    </source>
</evidence>
<evidence type="ECO:0000313" key="3">
    <source>
        <dbReference type="Proteomes" id="UP000236161"/>
    </source>
</evidence>
<dbReference type="OrthoDB" id="1922118at2759"/>
<protein>
    <recommendedName>
        <fullName evidence="1">Ribonuclease H1 N-terminal domain-containing protein</fullName>
    </recommendedName>
</protein>
<accession>A0A2I0A1P2</accession>
<proteinExistence type="predicted"/>
<gene>
    <name evidence="2" type="ORF">AXF42_Ash016643</name>
</gene>
<dbReference type="Gene3D" id="3.40.970.10">
    <property type="entry name" value="Ribonuclease H1, N-terminal domain"/>
    <property type="match status" value="1"/>
</dbReference>
<evidence type="ECO:0000313" key="2">
    <source>
        <dbReference type="EMBL" id="PKA49454.1"/>
    </source>
</evidence>